<keyword evidence="3 11" id="KW-0812">Transmembrane</keyword>
<evidence type="ECO:0000256" key="7">
    <source>
        <dbReference type="ARBA" id="ARBA00023157"/>
    </source>
</evidence>
<feature type="domain" description="G-protein coupled receptors family 1 profile" evidence="12">
    <location>
        <begin position="63"/>
        <end position="313"/>
    </location>
</feature>
<feature type="transmembrane region" description="Helical" evidence="11">
    <location>
        <begin position="122"/>
        <end position="141"/>
    </location>
</feature>
<evidence type="ECO:0000313" key="13">
    <source>
        <dbReference type="Proteomes" id="UP001652627"/>
    </source>
</evidence>
<keyword evidence="8" id="KW-0675">Receptor</keyword>
<keyword evidence="2" id="KW-1003">Cell membrane</keyword>
<protein>
    <submittedName>
        <fullName evidence="14">G-protein coupled receptor 4-like</fullName>
    </submittedName>
</protein>
<dbReference type="RefSeq" id="XP_013815637.1">
    <property type="nucleotide sequence ID" value="XM_013960183.2"/>
</dbReference>
<keyword evidence="7" id="KW-1015">Disulfide bond</keyword>
<keyword evidence="5" id="KW-0297">G-protein coupled receptor</keyword>
<gene>
    <name evidence="14" type="primary">LOC106498860</name>
</gene>
<reference evidence="14" key="1">
    <citation type="submission" date="2025-08" db="UniProtKB">
        <authorList>
            <consortium name="RefSeq"/>
        </authorList>
    </citation>
    <scope>IDENTIFICATION</scope>
    <source>
        <tissue evidence="14">Blood</tissue>
    </source>
</reference>
<keyword evidence="10" id="KW-0807">Transducer</keyword>
<feature type="transmembrane region" description="Helical" evidence="11">
    <location>
        <begin position="79"/>
        <end position="102"/>
    </location>
</feature>
<dbReference type="InterPro" id="IPR017452">
    <property type="entry name" value="GPCR_Rhodpsn_7TM"/>
</dbReference>
<dbReference type="PRINTS" id="PR00237">
    <property type="entry name" value="GPCRRHODOPSN"/>
</dbReference>
<evidence type="ECO:0000256" key="10">
    <source>
        <dbReference type="ARBA" id="ARBA00023224"/>
    </source>
</evidence>
<comment type="subcellular location">
    <subcellularLocation>
        <location evidence="1">Cell membrane</location>
        <topology evidence="1">Multi-pass membrane protein</topology>
    </subcellularLocation>
</comment>
<evidence type="ECO:0000256" key="1">
    <source>
        <dbReference type="ARBA" id="ARBA00004651"/>
    </source>
</evidence>
<proteinExistence type="predicted"/>
<keyword evidence="9" id="KW-0325">Glycoprotein</keyword>
<evidence type="ECO:0000256" key="5">
    <source>
        <dbReference type="ARBA" id="ARBA00023040"/>
    </source>
</evidence>
<evidence type="ECO:0000256" key="9">
    <source>
        <dbReference type="ARBA" id="ARBA00023180"/>
    </source>
</evidence>
<evidence type="ECO:0000256" key="6">
    <source>
        <dbReference type="ARBA" id="ARBA00023136"/>
    </source>
</evidence>
<sequence length="351" mass="38312">MECDFPGGAGVGLPASPRSAASSFAAMQGAGMENFSQWHVPFNTTKYFLVPVYGLALAAGLPLNGLALWALLSQANASVLVAYLLNVVAANLLQLLTLPFWIHYSRQDHAWPWGSSACRVVGLAFVTALYAKNGFLCLIAVERYLGLVHPLRFRGLQTTRSAAAVSVASWALVVTLCLVGGLLQPEKELRPHLCYEQLCPSEKGYASFRVAVVILTFFLPCFFMTFFYLRGLGKLKEATSLDGKAKRKIARFIACMITAFYLLQVPYQATSYSKFVAQLLLENSCPFEGRLFLYDRLALCLTTLSDVADPLLYILLLKDVREALAKRLVCRGGALETGGAQPDRATACTAV</sequence>
<feature type="transmembrane region" description="Helical" evidence="11">
    <location>
        <begin position="48"/>
        <end position="72"/>
    </location>
</feature>
<organism evidence="13 14">
    <name type="scientific">Apteryx mantelli</name>
    <name type="common">North Island brown kiwi</name>
    <dbReference type="NCBI Taxonomy" id="2696672"/>
    <lineage>
        <taxon>Eukaryota</taxon>
        <taxon>Metazoa</taxon>
        <taxon>Chordata</taxon>
        <taxon>Craniata</taxon>
        <taxon>Vertebrata</taxon>
        <taxon>Euteleostomi</taxon>
        <taxon>Archelosauria</taxon>
        <taxon>Archosauria</taxon>
        <taxon>Dinosauria</taxon>
        <taxon>Saurischia</taxon>
        <taxon>Theropoda</taxon>
        <taxon>Coelurosauria</taxon>
        <taxon>Aves</taxon>
        <taxon>Palaeognathae</taxon>
        <taxon>Apterygiformes</taxon>
        <taxon>Apterygidae</taxon>
        <taxon>Apteryx</taxon>
    </lineage>
</organism>
<dbReference type="InterPro" id="IPR000276">
    <property type="entry name" value="GPCR_Rhodpsn"/>
</dbReference>
<dbReference type="GeneID" id="106498860"/>
<dbReference type="PANTHER" id="PTHR24234:SF9">
    <property type="entry name" value="G-PROTEIN COUPLED RECEPTOR 132-RELATED"/>
    <property type="match status" value="1"/>
</dbReference>
<dbReference type="PANTHER" id="PTHR24234">
    <property type="entry name" value="LYSOPHOSPHATIDIC ACID RECEPTOR 5/SPHINGOSYLPHOSPHORYLCHOLINE RECEPTOR"/>
    <property type="match status" value="1"/>
</dbReference>
<evidence type="ECO:0000313" key="14">
    <source>
        <dbReference type="RefSeq" id="XP_013815637.1"/>
    </source>
</evidence>
<dbReference type="AlphaFoldDB" id="A0A8B7JX39"/>
<dbReference type="KEGG" id="aam:106498860"/>
<dbReference type="GO" id="GO:0004930">
    <property type="term" value="F:G protein-coupled receptor activity"/>
    <property type="evidence" value="ECO:0007669"/>
    <property type="project" value="UniProtKB-KW"/>
</dbReference>
<evidence type="ECO:0000256" key="8">
    <source>
        <dbReference type="ARBA" id="ARBA00023170"/>
    </source>
</evidence>
<evidence type="ECO:0000256" key="11">
    <source>
        <dbReference type="SAM" id="Phobius"/>
    </source>
</evidence>
<dbReference type="SUPFAM" id="SSF81321">
    <property type="entry name" value="Family A G protein-coupled receptor-like"/>
    <property type="match status" value="1"/>
</dbReference>
<feature type="transmembrane region" description="Helical" evidence="11">
    <location>
        <begin position="162"/>
        <end position="183"/>
    </location>
</feature>
<keyword evidence="6 11" id="KW-0472">Membrane</keyword>
<evidence type="ECO:0000256" key="4">
    <source>
        <dbReference type="ARBA" id="ARBA00022989"/>
    </source>
</evidence>
<feature type="transmembrane region" description="Helical" evidence="11">
    <location>
        <begin position="249"/>
        <end position="267"/>
    </location>
</feature>
<keyword evidence="4 11" id="KW-1133">Transmembrane helix</keyword>
<dbReference type="Gene3D" id="1.20.1070.10">
    <property type="entry name" value="Rhodopsin 7-helix transmembrane proteins"/>
    <property type="match status" value="1"/>
</dbReference>
<name>A0A8B7JX39_9AVES</name>
<accession>A0A8B7JX39</accession>
<feature type="transmembrane region" description="Helical" evidence="11">
    <location>
        <begin position="210"/>
        <end position="229"/>
    </location>
</feature>
<dbReference type="Proteomes" id="UP001652627">
    <property type="component" value="Chromosome 39"/>
</dbReference>
<keyword evidence="13" id="KW-1185">Reference proteome</keyword>
<dbReference type="GO" id="GO:0005886">
    <property type="term" value="C:plasma membrane"/>
    <property type="evidence" value="ECO:0007669"/>
    <property type="project" value="UniProtKB-SubCell"/>
</dbReference>
<evidence type="ECO:0000256" key="2">
    <source>
        <dbReference type="ARBA" id="ARBA00022475"/>
    </source>
</evidence>
<evidence type="ECO:0000256" key="3">
    <source>
        <dbReference type="ARBA" id="ARBA00022692"/>
    </source>
</evidence>
<dbReference type="Pfam" id="PF00001">
    <property type="entry name" value="7tm_1"/>
    <property type="match status" value="1"/>
</dbReference>
<dbReference type="PROSITE" id="PS50262">
    <property type="entry name" value="G_PROTEIN_RECEP_F1_2"/>
    <property type="match status" value="1"/>
</dbReference>
<evidence type="ECO:0000259" key="12">
    <source>
        <dbReference type="PROSITE" id="PS50262"/>
    </source>
</evidence>